<dbReference type="Proteomes" id="UP000055136">
    <property type="component" value="Chromosome"/>
</dbReference>
<feature type="transmembrane region" description="Helical" evidence="1">
    <location>
        <begin position="17"/>
        <end position="42"/>
    </location>
</feature>
<gene>
    <name evidence="2" type="ORF">Tel_06770</name>
</gene>
<keyword evidence="1" id="KW-1133">Transmembrane helix</keyword>
<dbReference type="AlphaFoldDB" id="A0A0S2TCM6"/>
<sequence>MNSQVQQTQDTIDWSEVVFLTFIYALYLLFVTAPIGAIISAIKVYRFKKLAEQEGAQLSHEQVLIATHHEWLARSFVVMIVLLMVALGTLVYMLGYAVFWGAVIWWFYRVFRGIGALIAHKEMPAQICTRAQCYGQVNPA</sequence>
<evidence type="ECO:0000313" key="2">
    <source>
        <dbReference type="EMBL" id="ALP52882.1"/>
    </source>
</evidence>
<name>A0A0S2TCM6_9GAMM</name>
<feature type="transmembrane region" description="Helical" evidence="1">
    <location>
        <begin position="76"/>
        <end position="108"/>
    </location>
</feature>
<keyword evidence="1" id="KW-0812">Transmembrane</keyword>
<accession>A0A0S2TCM6</accession>
<proteinExistence type="predicted"/>
<protein>
    <submittedName>
        <fullName evidence="2">Uncharacterized protein</fullName>
    </submittedName>
</protein>
<dbReference type="KEGG" id="tee:Tel_06770"/>
<dbReference type="STRING" id="1748243.Tel_06770"/>
<evidence type="ECO:0000256" key="1">
    <source>
        <dbReference type="SAM" id="Phobius"/>
    </source>
</evidence>
<organism evidence="2 3">
    <name type="scientific">Candidatus Tenderia electrophaga</name>
    <dbReference type="NCBI Taxonomy" id="1748243"/>
    <lineage>
        <taxon>Bacteria</taxon>
        <taxon>Pseudomonadati</taxon>
        <taxon>Pseudomonadota</taxon>
        <taxon>Gammaproteobacteria</taxon>
        <taxon>Candidatus Tenderiales</taxon>
        <taxon>Candidatus Tenderiaceae</taxon>
        <taxon>Candidatus Tenderia</taxon>
    </lineage>
</organism>
<keyword evidence="3" id="KW-1185">Reference proteome</keyword>
<reference evidence="2" key="1">
    <citation type="submission" date="2015-10" db="EMBL/GenBank/DDBJ databases">
        <title>Description of Candidatus Tenderia electrophaga gen. nov, sp. nov., an Uncultivated Electroautotroph from a Biocathode Enrichment.</title>
        <authorList>
            <person name="Eddie B.J."/>
            <person name="Malanoski A.P."/>
            <person name="Wang Z."/>
            <person name="Hall R.J."/>
            <person name="Oh S.D."/>
            <person name="Heiner C."/>
            <person name="Lin B."/>
            <person name="Strycharz-Glaven S.M."/>
        </authorList>
    </citation>
    <scope>NUCLEOTIDE SEQUENCE [LARGE SCALE GENOMIC DNA]</scope>
    <source>
        <strain evidence="2">NRL1</strain>
    </source>
</reference>
<dbReference type="EMBL" id="CP013099">
    <property type="protein sequence ID" value="ALP52882.1"/>
    <property type="molecule type" value="Genomic_DNA"/>
</dbReference>
<keyword evidence="1" id="KW-0472">Membrane</keyword>
<evidence type="ECO:0000313" key="3">
    <source>
        <dbReference type="Proteomes" id="UP000055136"/>
    </source>
</evidence>